<gene>
    <name evidence="1" type="ORF">SAMN04488130_109133</name>
</gene>
<name>A0A1H5Z5Y5_9FLAO</name>
<protein>
    <submittedName>
        <fullName evidence="1">Uncharacterized protein</fullName>
    </submittedName>
</protein>
<reference evidence="2" key="1">
    <citation type="submission" date="2016-10" db="EMBL/GenBank/DDBJ databases">
        <authorList>
            <person name="Varghese N."/>
            <person name="Submissions S."/>
        </authorList>
    </citation>
    <scope>NUCLEOTIDE SEQUENCE [LARGE SCALE GENOMIC DNA]</scope>
    <source>
        <strain evidence="2">CGMCC 1.9230</strain>
    </source>
</reference>
<dbReference type="AlphaFoldDB" id="A0A1H5Z5Y5"/>
<dbReference type="EMBL" id="FNVP01000009">
    <property type="protein sequence ID" value="SEG31949.1"/>
    <property type="molecule type" value="Genomic_DNA"/>
</dbReference>
<sequence length="111" mass="13020">MKNLKFLLLTLFLFVFMIPVKAMPCYSVHKTESIFNKQPEVSSVVCIGNIQKQDICIRSRAIIPIFPFSETDKDSNFKFRKKVNYVLNDFQFLKNKLPNNFLLDNLPDKKN</sequence>
<organism evidence="1 2">
    <name type="scientific">Flavobacterium urumqiense</name>
    <dbReference type="NCBI Taxonomy" id="935224"/>
    <lineage>
        <taxon>Bacteria</taxon>
        <taxon>Pseudomonadati</taxon>
        <taxon>Bacteroidota</taxon>
        <taxon>Flavobacteriia</taxon>
        <taxon>Flavobacteriales</taxon>
        <taxon>Flavobacteriaceae</taxon>
        <taxon>Flavobacterium</taxon>
    </lineage>
</organism>
<evidence type="ECO:0000313" key="1">
    <source>
        <dbReference type="EMBL" id="SEG31949.1"/>
    </source>
</evidence>
<dbReference type="Proteomes" id="UP000236737">
    <property type="component" value="Unassembled WGS sequence"/>
</dbReference>
<proteinExistence type="predicted"/>
<accession>A0A1H5Z5Y5</accession>
<keyword evidence="2" id="KW-1185">Reference proteome</keyword>
<evidence type="ECO:0000313" key="2">
    <source>
        <dbReference type="Proteomes" id="UP000236737"/>
    </source>
</evidence>